<dbReference type="InterPro" id="IPR002018">
    <property type="entry name" value="CarbesteraseB"/>
</dbReference>
<keyword evidence="9" id="KW-1185">Reference proteome</keyword>
<keyword evidence="2" id="KW-0719">Serine esterase</keyword>
<dbReference type="GO" id="GO:0052689">
    <property type="term" value="F:carboxylic ester hydrolase activity"/>
    <property type="evidence" value="ECO:0007669"/>
    <property type="project" value="UniProtKB-KW"/>
</dbReference>
<accession>A0A9Q0RW08</accession>
<keyword evidence="5" id="KW-0325">Glycoprotein</keyword>
<dbReference type="InterPro" id="IPR019826">
    <property type="entry name" value="Carboxylesterase_B_AS"/>
</dbReference>
<evidence type="ECO:0000256" key="3">
    <source>
        <dbReference type="ARBA" id="ARBA00022801"/>
    </source>
</evidence>
<dbReference type="OrthoDB" id="19653at2759"/>
<dbReference type="EC" id="3.1.1.-" evidence="6"/>
<dbReference type="PROSITE" id="PS00941">
    <property type="entry name" value="CARBOXYLESTERASE_B_2"/>
    <property type="match status" value="1"/>
</dbReference>
<evidence type="ECO:0000259" key="7">
    <source>
        <dbReference type="Pfam" id="PF00135"/>
    </source>
</evidence>
<evidence type="ECO:0000256" key="4">
    <source>
        <dbReference type="ARBA" id="ARBA00023157"/>
    </source>
</evidence>
<dbReference type="AlphaFoldDB" id="A0A9Q0RW08"/>
<proteinExistence type="inferred from homology"/>
<comment type="similarity">
    <text evidence="1 6">Belongs to the type-B carboxylesterase/lipase family.</text>
</comment>
<evidence type="ECO:0000256" key="5">
    <source>
        <dbReference type="ARBA" id="ARBA00023180"/>
    </source>
</evidence>
<keyword evidence="4" id="KW-1015">Disulfide bond</keyword>
<reference evidence="8" key="1">
    <citation type="submission" date="2022-07" db="EMBL/GenBank/DDBJ databases">
        <authorList>
            <person name="Trinca V."/>
            <person name="Uliana J.V.C."/>
            <person name="Torres T.T."/>
            <person name="Ward R.J."/>
            <person name="Monesi N."/>
        </authorList>
    </citation>
    <scope>NUCLEOTIDE SEQUENCE</scope>
    <source>
        <strain evidence="8">HSMRA1968</strain>
        <tissue evidence="8">Whole embryos</tissue>
    </source>
</reference>
<dbReference type="PROSITE" id="PS00122">
    <property type="entry name" value="CARBOXYLESTERASE_B_1"/>
    <property type="match status" value="1"/>
</dbReference>
<dbReference type="InterPro" id="IPR019819">
    <property type="entry name" value="Carboxylesterase_B_CS"/>
</dbReference>
<dbReference type="SUPFAM" id="SSF53474">
    <property type="entry name" value="alpha/beta-Hydrolases"/>
    <property type="match status" value="1"/>
</dbReference>
<feature type="domain" description="Carboxylesterase type B" evidence="7">
    <location>
        <begin position="30"/>
        <end position="519"/>
    </location>
</feature>
<keyword evidence="3 6" id="KW-0378">Hydrolase</keyword>
<name>A0A9Q0RW08_9DIPT</name>
<evidence type="ECO:0000256" key="6">
    <source>
        <dbReference type="RuleBase" id="RU361235"/>
    </source>
</evidence>
<dbReference type="InterPro" id="IPR029058">
    <property type="entry name" value="AB_hydrolase_fold"/>
</dbReference>
<sequence length="561" mass="62944">MLPIVFTVLLATFSIPIYCVPVCENPTICYTDGCIQGKVFQEELYEAYLGIPYAQPPVGNLRFSNPIPVKPWSGLLNATVTKPDCIQKNVLLPNAVASGSEDCLYLNVYRPVNIPATKRLPVMVFIHGGGFFAGSAGPSMVGPQHFMENGEVILVSMAYRLGVFGFLSTGDNHCPGNFGLKDQTLALRWVKSNIRAFGGDDNEITIFGVSAGGAAVQMHMMSPLSQGLFHRGIIMSGSAIAPYNEPTKNPSCQAKKQGRAVGIQYINNKDLITKLRKIDAFKLLDSVDGLKTWSVDPLTYYRPVIESNRSDAFMVQDPRITWRTGQFQHIPFMTGVVVREGAVRASAIVTNQPLLDDLNANLKDLLPKLMEIEMKTKRKSNELFEKLKNFYLNGTDIVNEDNRLGFIDMFSDRAFVYPYYKTVQNYIQYADTERHPVSLYRFAFKGPISYSLAYTGTNIDIGVVHLDDTLYLLGSLFPPFPKNSIYSNLTKTMVSFYVSFAKNGRPMHLSKDAVNECTKFHKGQFCDYQEFSNSDDEIGFEVRTKNNFDCRMVNFWDNILH</sequence>
<keyword evidence="6" id="KW-0732">Signal</keyword>
<evidence type="ECO:0000313" key="8">
    <source>
        <dbReference type="EMBL" id="KAJ6634299.1"/>
    </source>
</evidence>
<organism evidence="8 9">
    <name type="scientific">Pseudolycoriella hygida</name>
    <dbReference type="NCBI Taxonomy" id="35572"/>
    <lineage>
        <taxon>Eukaryota</taxon>
        <taxon>Metazoa</taxon>
        <taxon>Ecdysozoa</taxon>
        <taxon>Arthropoda</taxon>
        <taxon>Hexapoda</taxon>
        <taxon>Insecta</taxon>
        <taxon>Pterygota</taxon>
        <taxon>Neoptera</taxon>
        <taxon>Endopterygota</taxon>
        <taxon>Diptera</taxon>
        <taxon>Nematocera</taxon>
        <taxon>Sciaroidea</taxon>
        <taxon>Sciaridae</taxon>
        <taxon>Pseudolycoriella</taxon>
    </lineage>
</organism>
<dbReference type="Proteomes" id="UP001151699">
    <property type="component" value="Unassembled WGS sequence"/>
</dbReference>
<feature type="chain" id="PRO_5040538341" description="Carboxylic ester hydrolase" evidence="6">
    <location>
        <begin position="20"/>
        <end position="561"/>
    </location>
</feature>
<comment type="caution">
    <text evidence="8">The sequence shown here is derived from an EMBL/GenBank/DDBJ whole genome shotgun (WGS) entry which is preliminary data.</text>
</comment>
<dbReference type="PANTHER" id="PTHR11559">
    <property type="entry name" value="CARBOXYLESTERASE"/>
    <property type="match status" value="1"/>
</dbReference>
<dbReference type="InterPro" id="IPR050309">
    <property type="entry name" value="Type-B_Carboxylest/Lipase"/>
</dbReference>
<protein>
    <recommendedName>
        <fullName evidence="6">Carboxylic ester hydrolase</fullName>
        <ecNumber evidence="6">3.1.1.-</ecNumber>
    </recommendedName>
</protein>
<evidence type="ECO:0000256" key="1">
    <source>
        <dbReference type="ARBA" id="ARBA00005964"/>
    </source>
</evidence>
<dbReference type="Pfam" id="PF00135">
    <property type="entry name" value="COesterase"/>
    <property type="match status" value="1"/>
</dbReference>
<dbReference type="EMBL" id="WJQU01000759">
    <property type="protein sequence ID" value="KAJ6634299.1"/>
    <property type="molecule type" value="Genomic_DNA"/>
</dbReference>
<feature type="signal peptide" evidence="6">
    <location>
        <begin position="1"/>
        <end position="19"/>
    </location>
</feature>
<evidence type="ECO:0000313" key="9">
    <source>
        <dbReference type="Proteomes" id="UP001151699"/>
    </source>
</evidence>
<gene>
    <name evidence="8" type="primary">Tcjhe_6</name>
    <name evidence="8" type="ORF">Bhyg_16301</name>
</gene>
<dbReference type="Gene3D" id="3.40.50.1820">
    <property type="entry name" value="alpha/beta hydrolase"/>
    <property type="match status" value="1"/>
</dbReference>
<evidence type="ECO:0000256" key="2">
    <source>
        <dbReference type="ARBA" id="ARBA00022487"/>
    </source>
</evidence>